<comment type="caution">
    <text evidence="2">The sequence shown here is derived from an EMBL/GenBank/DDBJ whole genome shotgun (WGS) entry which is preliminary data.</text>
</comment>
<evidence type="ECO:0000313" key="3">
    <source>
        <dbReference type="Proteomes" id="UP000030021"/>
    </source>
</evidence>
<dbReference type="SUPFAM" id="SSF53300">
    <property type="entry name" value="vWA-like"/>
    <property type="match status" value="1"/>
</dbReference>
<dbReference type="STRING" id="215743.ROSMUCSMR3_00560"/>
<organism evidence="2 3">
    <name type="scientific">Roseovarius mucosus DSM 17069</name>
    <dbReference type="NCBI Taxonomy" id="1288298"/>
    <lineage>
        <taxon>Bacteria</taxon>
        <taxon>Pseudomonadati</taxon>
        <taxon>Pseudomonadota</taxon>
        <taxon>Alphaproteobacteria</taxon>
        <taxon>Rhodobacterales</taxon>
        <taxon>Roseobacteraceae</taxon>
        <taxon>Roseovarius</taxon>
    </lineage>
</organism>
<dbReference type="OrthoDB" id="9790469at2"/>
<dbReference type="SMART" id="SM00327">
    <property type="entry name" value="VWA"/>
    <property type="match status" value="1"/>
</dbReference>
<dbReference type="EMBL" id="AONH01000007">
    <property type="protein sequence ID" value="KGM88435.1"/>
    <property type="molecule type" value="Genomic_DNA"/>
</dbReference>
<dbReference type="PANTHER" id="PTHR39338:SF6">
    <property type="entry name" value="BLL5662 PROTEIN"/>
    <property type="match status" value="1"/>
</dbReference>
<protein>
    <recommendedName>
        <fullName evidence="1">VWFA domain-containing protein</fullName>
    </recommendedName>
</protein>
<dbReference type="Proteomes" id="UP000030021">
    <property type="component" value="Unassembled WGS sequence"/>
</dbReference>
<sequence length="420" mass="46997">MTEYAPLDLPDDPKLSHNITHFARALRAAGLPVGPGRVLDAIRAVAAAGFSSRIDFFYTLRACLVTRPEHLIVFAQIFRLYWRDPRYMEHMMAMMLPAIRGVQEDRSAQAAEKRAAEALLDGVMRDAPQIEEHDDDEVQIDIDATATMSGEERLRRLDFEQMSTAEAAEAKRMLARLTLPVKPFASRRGMAAPNGARMDARRTLRAGLRHGGELRRIHWQKPRERWPNLVVLCDISGSMSQYSRMVLHFLHAVANHKGAGWAKVHAFTFGTRLTNITRQLATRDVDAALAAAGKQAQDWEGGTRIGVCLHAFNRDWSRRVMGQGAVVLLITDGLDRDAPEALSHEMERLHLSARRLIWLNPLLRWEGFAPKARGIKAMLPHVDAFRAGHSIATLEDLAEAISRRDDSGEKARLMAAMQGS</sequence>
<gene>
    <name evidence="2" type="ORF">rosmuc_01266</name>
</gene>
<accession>A0A0A0HML8</accession>
<evidence type="ECO:0000313" key="2">
    <source>
        <dbReference type="EMBL" id="KGM88435.1"/>
    </source>
</evidence>
<proteinExistence type="predicted"/>
<dbReference type="InterPro" id="IPR011195">
    <property type="entry name" value="UCP010256"/>
</dbReference>
<dbReference type="eggNOG" id="COG3552">
    <property type="taxonomic scope" value="Bacteria"/>
</dbReference>
<dbReference type="HOGENOM" id="CLU_042261_0_1_5"/>
<dbReference type="PATRIC" id="fig|1288298.3.peg.1276"/>
<feature type="domain" description="VWFA" evidence="1">
    <location>
        <begin position="226"/>
        <end position="395"/>
    </location>
</feature>
<dbReference type="InterPro" id="IPR002035">
    <property type="entry name" value="VWF_A"/>
</dbReference>
<dbReference type="RefSeq" id="WP_037271109.1">
    <property type="nucleotide sequence ID" value="NZ_KN293978.2"/>
</dbReference>
<dbReference type="PIRSF" id="PIRSF010256">
    <property type="entry name" value="CoxE_vWa"/>
    <property type="match status" value="1"/>
</dbReference>
<name>A0A0A0HML8_9RHOB</name>
<evidence type="ECO:0000259" key="1">
    <source>
        <dbReference type="SMART" id="SM00327"/>
    </source>
</evidence>
<dbReference type="InterPro" id="IPR008912">
    <property type="entry name" value="Uncharacterised_CoxE"/>
</dbReference>
<dbReference type="Pfam" id="PF05762">
    <property type="entry name" value="VWA_CoxE"/>
    <property type="match status" value="1"/>
</dbReference>
<reference evidence="2 3" key="1">
    <citation type="submission" date="2013-01" db="EMBL/GenBank/DDBJ databases">
        <authorList>
            <person name="Fiebig A."/>
            <person name="Goeker M."/>
            <person name="Klenk H.-P.P."/>
        </authorList>
    </citation>
    <scope>NUCLEOTIDE SEQUENCE [LARGE SCALE GENOMIC DNA]</scope>
    <source>
        <strain evidence="2 3">DSM 17069</strain>
    </source>
</reference>
<dbReference type="AlphaFoldDB" id="A0A0A0HML8"/>
<dbReference type="PANTHER" id="PTHR39338">
    <property type="entry name" value="BLL5662 PROTEIN-RELATED"/>
    <property type="match status" value="1"/>
</dbReference>
<dbReference type="InterPro" id="IPR036465">
    <property type="entry name" value="vWFA_dom_sf"/>
</dbReference>
<dbReference type="Gene3D" id="3.40.50.410">
    <property type="entry name" value="von Willebrand factor, type A domain"/>
    <property type="match status" value="1"/>
</dbReference>
<dbReference type="CDD" id="cd00198">
    <property type="entry name" value="vWFA"/>
    <property type="match status" value="1"/>
</dbReference>